<comment type="caution">
    <text evidence="1">The sequence shown here is derived from an EMBL/GenBank/DDBJ whole genome shotgun (WGS) entry which is preliminary data.</text>
</comment>
<keyword evidence="2" id="KW-1185">Reference proteome</keyword>
<protein>
    <submittedName>
        <fullName evidence="1">GNAT family N-acetyltransferase</fullName>
    </submittedName>
</protein>
<dbReference type="Proteomes" id="UP001520878">
    <property type="component" value="Unassembled WGS sequence"/>
</dbReference>
<sequence>MSDTTLRFTFCEDISALSARQWDGLAPDQPPFTRHGFLSALEHSNSVGPGTGWDPEHVLIWQDDTLIGCLPLYRKSHSYGEYVFDFAWANAYHHYQRDYYPKWVIAIPFTPVTCAKLRCTDCALDELLASLLPWLQQRAGERGISSIHWLFAPDAIRQQLEHHQWSVRHSVQFIWQHQGYRDMDDYLSRMTARRRKSIRKERQRVSDQGVQVSRLVGDDIRAEDWAFFYQCYRTTYRQRSGHDGYLTAAFFQQLADTMPDALMLVIARRDNMPVAAALYLFDDHLLCGRYWGAVEDIDALHFECCYYQGIEFCLERNIHTFNPGTQGEHKILRGFAPTLCYSGHWIADPAFSHAIGQANAAERQELQHYAEQAATLLPFKQDG</sequence>
<dbReference type="PANTHER" id="PTHR47017:SF1">
    <property type="entry name" value="ACYL-COA"/>
    <property type="match status" value="1"/>
</dbReference>
<accession>A0ABS8G2H1</accession>
<dbReference type="PANTHER" id="PTHR47017">
    <property type="entry name" value="ACYL-COA"/>
    <property type="match status" value="1"/>
</dbReference>
<dbReference type="EMBL" id="JAJEWP010000001">
    <property type="protein sequence ID" value="MCC2614782.1"/>
    <property type="molecule type" value="Genomic_DNA"/>
</dbReference>
<organism evidence="1 2">
    <name type="scientific">Fluctibacter halophilus</name>
    <dbReference type="NCBI Taxonomy" id="226011"/>
    <lineage>
        <taxon>Bacteria</taxon>
        <taxon>Pseudomonadati</taxon>
        <taxon>Pseudomonadota</taxon>
        <taxon>Gammaproteobacteria</taxon>
        <taxon>Alteromonadales</taxon>
        <taxon>Alteromonadaceae</taxon>
        <taxon>Fluctibacter</taxon>
    </lineage>
</organism>
<evidence type="ECO:0000313" key="1">
    <source>
        <dbReference type="EMBL" id="MCC2614782.1"/>
    </source>
</evidence>
<dbReference type="Pfam" id="PF04339">
    <property type="entry name" value="FemAB_like"/>
    <property type="match status" value="1"/>
</dbReference>
<dbReference type="InterPro" id="IPR007434">
    <property type="entry name" value="FemAB-like"/>
</dbReference>
<dbReference type="InterPro" id="IPR016181">
    <property type="entry name" value="Acyl_CoA_acyltransferase"/>
</dbReference>
<gene>
    <name evidence="1" type="ORF">LJ739_00820</name>
</gene>
<dbReference type="Gene3D" id="3.40.630.30">
    <property type="match status" value="1"/>
</dbReference>
<reference evidence="1 2" key="1">
    <citation type="submission" date="2021-10" db="EMBL/GenBank/DDBJ databases">
        <title>Draft genome of Aestuariibacter halophilus JC2043.</title>
        <authorList>
            <person name="Emsley S.A."/>
            <person name="Pfannmuller K.M."/>
            <person name="Ushijima B."/>
            <person name="Saw J.H."/>
            <person name="Videau P."/>
        </authorList>
    </citation>
    <scope>NUCLEOTIDE SEQUENCE [LARGE SCALE GENOMIC DNA]</scope>
    <source>
        <strain evidence="1 2">JC2043</strain>
    </source>
</reference>
<proteinExistence type="predicted"/>
<dbReference type="SUPFAM" id="SSF55729">
    <property type="entry name" value="Acyl-CoA N-acyltransferases (Nat)"/>
    <property type="match status" value="1"/>
</dbReference>
<name>A0ABS8G2H1_9ALTE</name>
<evidence type="ECO:0000313" key="2">
    <source>
        <dbReference type="Proteomes" id="UP001520878"/>
    </source>
</evidence>